<accession>A0A937F3E3</accession>
<dbReference type="InterPro" id="IPR013783">
    <property type="entry name" value="Ig-like_fold"/>
</dbReference>
<sequence length="387" mass="43317">MKTVYINWLYICMILCVSTLYIGCSDDDEVNGGQPRIRFVRMTDPASSDSLLVASYQSNMVAIMGENLDKTVEVWFNDKKAGLLPTFVTNTSILTTIPAELPEVITDQLKLIFDNGDSLMYDFSIEISEPVLRNMMSEYVSAGDTARIRGQYFYGPLKVDFSGGATGEVININEENTVIDVIVPEGAEKGPITIESSFGVGESGFWFRDDRNIIMGSEETDFNGWWGGQSFIEEKDPVIENINGNFVRLDQAIGAWGWIELYTGEGGTIEQATSNIPKDAFNSPSSYSLKFEVYPISDMSGAQLRMYIGNAEGLDAARQKNYYIWAPNFNVTDKWQTVSIPFNEFMLNNGNPVYNEMGYQVSFYFTGPVPSYLNFGMDNVRVVPNKE</sequence>
<dbReference type="GO" id="GO:0030247">
    <property type="term" value="F:polysaccharide binding"/>
    <property type="evidence" value="ECO:0007669"/>
    <property type="project" value="InterPro"/>
</dbReference>
<evidence type="ECO:0000259" key="2">
    <source>
        <dbReference type="Pfam" id="PF18329"/>
    </source>
</evidence>
<keyword evidence="1" id="KW-0472">Membrane</keyword>
<evidence type="ECO:0000256" key="1">
    <source>
        <dbReference type="SAM" id="Phobius"/>
    </source>
</evidence>
<organism evidence="3 4">
    <name type="scientific">Fulvivirga sediminis</name>
    <dbReference type="NCBI Taxonomy" id="2803949"/>
    <lineage>
        <taxon>Bacteria</taxon>
        <taxon>Pseudomonadati</taxon>
        <taxon>Bacteroidota</taxon>
        <taxon>Cytophagia</taxon>
        <taxon>Cytophagales</taxon>
        <taxon>Fulvivirgaceae</taxon>
        <taxon>Fulvivirga</taxon>
    </lineage>
</organism>
<name>A0A937F3E3_9BACT</name>
<dbReference type="Proteomes" id="UP000659388">
    <property type="component" value="Unassembled WGS sequence"/>
</dbReference>
<dbReference type="Pfam" id="PF18329">
    <property type="entry name" value="SGBP_B_XBD"/>
    <property type="match status" value="1"/>
</dbReference>
<reference evidence="3" key="1">
    <citation type="submission" date="2021-01" db="EMBL/GenBank/DDBJ databases">
        <title>Fulvivirga kasyanovii gen. nov., sp nov., a novel member of the phylum Bacteroidetes isolated from seawater in a mussel farm.</title>
        <authorList>
            <person name="Zhao L.-H."/>
            <person name="Wang Z.-J."/>
        </authorList>
    </citation>
    <scope>NUCLEOTIDE SEQUENCE</scope>
    <source>
        <strain evidence="3">2943</strain>
    </source>
</reference>
<gene>
    <name evidence="3" type="ORF">JL102_05670</name>
</gene>
<dbReference type="RefSeq" id="WP_202243268.1">
    <property type="nucleotide sequence ID" value="NZ_JAESIY010000002.1"/>
</dbReference>
<protein>
    <recommendedName>
        <fullName evidence="2">Surface glycan-binding protein B xyloglucan binding domain-containing protein</fullName>
    </recommendedName>
</protein>
<keyword evidence="1" id="KW-0812">Transmembrane</keyword>
<dbReference type="EMBL" id="JAESIY010000002">
    <property type="protein sequence ID" value="MBL3655607.1"/>
    <property type="molecule type" value="Genomic_DNA"/>
</dbReference>
<dbReference type="SUPFAM" id="SSF49785">
    <property type="entry name" value="Galactose-binding domain-like"/>
    <property type="match status" value="1"/>
</dbReference>
<keyword evidence="1" id="KW-1133">Transmembrane helix</keyword>
<evidence type="ECO:0000313" key="4">
    <source>
        <dbReference type="Proteomes" id="UP000659388"/>
    </source>
</evidence>
<dbReference type="Gene3D" id="2.60.40.10">
    <property type="entry name" value="Immunoglobulins"/>
    <property type="match status" value="2"/>
</dbReference>
<proteinExistence type="predicted"/>
<dbReference type="InterPro" id="IPR008979">
    <property type="entry name" value="Galactose-bd-like_sf"/>
</dbReference>
<keyword evidence="4" id="KW-1185">Reference proteome</keyword>
<comment type="caution">
    <text evidence="3">The sequence shown here is derived from an EMBL/GenBank/DDBJ whole genome shotgun (WGS) entry which is preliminary data.</text>
</comment>
<evidence type="ECO:0000313" key="3">
    <source>
        <dbReference type="EMBL" id="MBL3655607.1"/>
    </source>
</evidence>
<dbReference type="AlphaFoldDB" id="A0A937F3E3"/>
<feature type="transmembrane region" description="Helical" evidence="1">
    <location>
        <begin position="5"/>
        <end position="23"/>
    </location>
</feature>
<dbReference type="InterPro" id="IPR040475">
    <property type="entry name" value="SGBP_B_XBD"/>
</dbReference>
<feature type="domain" description="Surface glycan-binding protein B xyloglucan binding" evidence="2">
    <location>
        <begin position="207"/>
        <end position="384"/>
    </location>
</feature>